<dbReference type="Proteomes" id="UP001168620">
    <property type="component" value="Unassembled WGS sequence"/>
</dbReference>
<dbReference type="PROSITE" id="PS00174">
    <property type="entry name" value="P_GLUCOSE_ISOMERASE_2"/>
    <property type="match status" value="1"/>
</dbReference>
<sequence length="560" mass="61027">MTAAPVDPTSTTAWARLTALAEGFAPDLRGWFEQDPGRVERWTHTAGDLLVDLSKSLADDDVLAALLDLAEEVGLAARREAMFRGERINVSEDRAVLHTALRLPRDAPPEQRPNVDGHDVLPDVHEVLDRVYAFAERVRSGSWTGVTGERVRTVVNIGIGGSDLGPVMAYEALAAYRQEGLECRFLSNIDPTDAATTLAGLDPATTLFIVSSKTFGTLETLTNARLCRQWLLDGLRERVDGDLDERAAVAQHFVAVSTALDKVADFGIDPENAFGFWDWVGGRYSLDSAIGTSLAIAIGPERFAEMLAGFHAMDEHFRTAEPAGNVPVLMGLLNVWYGDLLGAQTHAVLPYSQLLHRFPAYLQQLTMESNGKSVRWDGTPVTTETGEVFWGEPGTNGQHAFYQLIHQGTRLVPADFIAFANPAYPLADGEDDVHELFLANFLAQTRALAFGKTAEEVRAEGTEESVVPARVFPGNRPTASIMAPDLTPAVLGQLVALYEHITFVQGVVWGIDSFDQWGVELGKQLAQQVGPAIAGDADALAGQDPSTRALIAYYREHRRR</sequence>
<dbReference type="EC" id="5.3.1.9" evidence="7"/>
<dbReference type="Gene3D" id="3.40.50.10490">
    <property type="entry name" value="Glucose-6-phosphate isomerase like protein, domain 1"/>
    <property type="match status" value="2"/>
</dbReference>
<dbReference type="PRINTS" id="PR00662">
    <property type="entry name" value="G6PISOMERASE"/>
</dbReference>
<reference evidence="9" key="1">
    <citation type="submission" date="2023-06" db="EMBL/GenBank/DDBJ databases">
        <title>Draft genome sequence of Nocardioides sp. SOB77.</title>
        <authorList>
            <person name="Zhang G."/>
        </authorList>
    </citation>
    <scope>NUCLEOTIDE SEQUENCE</scope>
    <source>
        <strain evidence="9">SOB77</strain>
    </source>
</reference>
<dbReference type="CDD" id="cd05016">
    <property type="entry name" value="SIS_PGI_2"/>
    <property type="match status" value="1"/>
</dbReference>
<dbReference type="NCBIfam" id="NF001211">
    <property type="entry name" value="PRK00179.1"/>
    <property type="match status" value="1"/>
</dbReference>
<keyword evidence="3 7" id="KW-0312">Gluconeogenesis</keyword>
<dbReference type="PROSITE" id="PS00765">
    <property type="entry name" value="P_GLUCOSE_ISOMERASE_1"/>
    <property type="match status" value="1"/>
</dbReference>
<evidence type="ECO:0000256" key="3">
    <source>
        <dbReference type="ARBA" id="ARBA00022432"/>
    </source>
</evidence>
<evidence type="ECO:0000313" key="9">
    <source>
        <dbReference type="EMBL" id="MDN4174804.1"/>
    </source>
</evidence>
<feature type="active site" evidence="7">
    <location>
        <position position="523"/>
    </location>
</feature>
<dbReference type="PANTHER" id="PTHR11469">
    <property type="entry name" value="GLUCOSE-6-PHOSPHATE ISOMERASE"/>
    <property type="match status" value="1"/>
</dbReference>
<keyword evidence="4 7" id="KW-0324">Glycolysis</keyword>
<comment type="similarity">
    <text evidence="2 7 8">Belongs to the GPI family.</text>
</comment>
<keyword evidence="7" id="KW-0963">Cytoplasm</keyword>
<dbReference type="SUPFAM" id="SSF53697">
    <property type="entry name" value="SIS domain"/>
    <property type="match status" value="1"/>
</dbReference>
<comment type="catalytic activity">
    <reaction evidence="6 7 8">
        <text>alpha-D-glucose 6-phosphate = beta-D-fructose 6-phosphate</text>
        <dbReference type="Rhea" id="RHEA:11816"/>
        <dbReference type="ChEBI" id="CHEBI:57634"/>
        <dbReference type="ChEBI" id="CHEBI:58225"/>
        <dbReference type="EC" id="5.3.1.9"/>
    </reaction>
</comment>
<feature type="active site" evidence="7">
    <location>
        <position position="399"/>
    </location>
</feature>
<dbReference type="Gene3D" id="1.10.1390.10">
    <property type="match status" value="1"/>
</dbReference>
<dbReference type="Pfam" id="PF00342">
    <property type="entry name" value="PGI"/>
    <property type="match status" value="1"/>
</dbReference>
<dbReference type="RefSeq" id="WP_300953896.1">
    <property type="nucleotide sequence ID" value="NZ_JAUHJQ010000008.1"/>
</dbReference>
<dbReference type="EMBL" id="JAUHJQ010000008">
    <property type="protein sequence ID" value="MDN4174804.1"/>
    <property type="molecule type" value="Genomic_DNA"/>
</dbReference>
<dbReference type="HAMAP" id="MF_00473">
    <property type="entry name" value="G6P_isomerase"/>
    <property type="match status" value="1"/>
</dbReference>
<dbReference type="InterPro" id="IPR018189">
    <property type="entry name" value="Phosphoglucose_isomerase_CS"/>
</dbReference>
<evidence type="ECO:0000256" key="6">
    <source>
        <dbReference type="ARBA" id="ARBA00029321"/>
    </source>
</evidence>
<dbReference type="GO" id="GO:0004347">
    <property type="term" value="F:glucose-6-phosphate isomerase activity"/>
    <property type="evidence" value="ECO:0007669"/>
    <property type="project" value="UniProtKB-EC"/>
</dbReference>
<evidence type="ECO:0000256" key="1">
    <source>
        <dbReference type="ARBA" id="ARBA00004926"/>
    </source>
</evidence>
<comment type="pathway">
    <text evidence="1 7 8">Carbohydrate degradation; glycolysis; D-glyceraldehyde 3-phosphate and glycerone phosphate from D-glucose: step 2/4.</text>
</comment>
<comment type="subcellular location">
    <subcellularLocation>
        <location evidence="7">Cytoplasm</location>
    </subcellularLocation>
</comment>
<dbReference type="InterPro" id="IPR046348">
    <property type="entry name" value="SIS_dom_sf"/>
</dbReference>
<dbReference type="InterPro" id="IPR001672">
    <property type="entry name" value="G6P_Isomerase"/>
</dbReference>
<keyword evidence="10" id="KW-1185">Reference proteome</keyword>
<dbReference type="PANTHER" id="PTHR11469:SF1">
    <property type="entry name" value="GLUCOSE-6-PHOSPHATE ISOMERASE"/>
    <property type="match status" value="1"/>
</dbReference>
<gene>
    <name evidence="7 9" type="primary">pgi</name>
    <name evidence="9" type="ORF">QWY28_17715</name>
</gene>
<dbReference type="CDD" id="cd05015">
    <property type="entry name" value="SIS_PGI_1"/>
    <property type="match status" value="1"/>
</dbReference>
<evidence type="ECO:0000256" key="5">
    <source>
        <dbReference type="ARBA" id="ARBA00023235"/>
    </source>
</evidence>
<feature type="active site" description="Proton donor" evidence="7">
    <location>
        <position position="368"/>
    </location>
</feature>
<evidence type="ECO:0000256" key="4">
    <source>
        <dbReference type="ARBA" id="ARBA00023152"/>
    </source>
</evidence>
<comment type="caution">
    <text evidence="9">The sequence shown here is derived from an EMBL/GenBank/DDBJ whole genome shotgun (WGS) entry which is preliminary data.</text>
</comment>
<proteinExistence type="inferred from homology"/>
<evidence type="ECO:0000256" key="2">
    <source>
        <dbReference type="ARBA" id="ARBA00006604"/>
    </source>
</evidence>
<keyword evidence="5 7" id="KW-0413">Isomerase</keyword>
<dbReference type="InterPro" id="IPR035476">
    <property type="entry name" value="SIS_PGI_1"/>
</dbReference>
<accession>A0ABT8FJU2</accession>
<dbReference type="InterPro" id="IPR035482">
    <property type="entry name" value="SIS_PGI_2"/>
</dbReference>
<comment type="pathway">
    <text evidence="7">Carbohydrate biosynthesis; gluconeogenesis.</text>
</comment>
<protein>
    <recommendedName>
        <fullName evidence="7">Glucose-6-phosphate isomerase</fullName>
        <shortName evidence="7">GPI</shortName>
        <ecNumber evidence="7">5.3.1.9</ecNumber>
    </recommendedName>
    <alternativeName>
        <fullName evidence="7">Phosphoglucose isomerase</fullName>
        <shortName evidence="7">PGI</shortName>
    </alternativeName>
    <alternativeName>
        <fullName evidence="7">Phosphohexose isomerase</fullName>
        <shortName evidence="7">PHI</shortName>
    </alternativeName>
</protein>
<dbReference type="PROSITE" id="PS51463">
    <property type="entry name" value="P_GLUCOSE_ISOMERASE_3"/>
    <property type="match status" value="1"/>
</dbReference>
<organism evidence="9 10">
    <name type="scientific">Nocardioides oceani</name>
    <dbReference type="NCBI Taxonomy" id="3058369"/>
    <lineage>
        <taxon>Bacteria</taxon>
        <taxon>Bacillati</taxon>
        <taxon>Actinomycetota</taxon>
        <taxon>Actinomycetes</taxon>
        <taxon>Propionibacteriales</taxon>
        <taxon>Nocardioidaceae</taxon>
        <taxon>Nocardioides</taxon>
    </lineage>
</organism>
<evidence type="ECO:0000256" key="7">
    <source>
        <dbReference type="HAMAP-Rule" id="MF_00473"/>
    </source>
</evidence>
<name>A0ABT8FJU2_9ACTN</name>
<evidence type="ECO:0000256" key="8">
    <source>
        <dbReference type="RuleBase" id="RU000612"/>
    </source>
</evidence>
<dbReference type="InterPro" id="IPR023096">
    <property type="entry name" value="G6P_Isomerase_C"/>
</dbReference>
<evidence type="ECO:0000313" key="10">
    <source>
        <dbReference type="Proteomes" id="UP001168620"/>
    </source>
</evidence>
<comment type="function">
    <text evidence="7">Catalyzes the reversible isomerization of glucose-6-phosphate to fructose-6-phosphate.</text>
</comment>